<dbReference type="PANTHER" id="PTHR18934">
    <property type="entry name" value="ATP-DEPENDENT RNA HELICASE"/>
    <property type="match status" value="1"/>
</dbReference>
<dbReference type="SMART" id="SM00393">
    <property type="entry name" value="R3H"/>
    <property type="match status" value="1"/>
</dbReference>
<dbReference type="InterPro" id="IPR036867">
    <property type="entry name" value="R3H_dom_sf"/>
</dbReference>
<dbReference type="GO" id="GO:0003723">
    <property type="term" value="F:RNA binding"/>
    <property type="evidence" value="ECO:0007669"/>
    <property type="project" value="UniProtKB-KW"/>
</dbReference>
<dbReference type="PANTHER" id="PTHR18934:SF213">
    <property type="entry name" value="3'-5' RNA HELICASE YTHDC2"/>
    <property type="match status" value="1"/>
</dbReference>
<keyword evidence="7" id="KW-0539">Nucleus</keyword>
<feature type="region of interest" description="Disordered" evidence="9">
    <location>
        <begin position="1"/>
        <end position="32"/>
    </location>
</feature>
<dbReference type="Pfam" id="PF01424">
    <property type="entry name" value="R3H"/>
    <property type="match status" value="1"/>
</dbReference>
<keyword evidence="5" id="KW-0067">ATP-binding</keyword>
<evidence type="ECO:0000313" key="12">
    <source>
        <dbReference type="EMBL" id="KAK3008911.1"/>
    </source>
</evidence>
<evidence type="ECO:0000256" key="2">
    <source>
        <dbReference type="ARBA" id="ARBA00022741"/>
    </source>
</evidence>
<dbReference type="Gene3D" id="3.40.50.300">
    <property type="entry name" value="P-loop containing nucleotide triphosphate hydrolases"/>
    <property type="match status" value="1"/>
</dbReference>
<evidence type="ECO:0000256" key="3">
    <source>
        <dbReference type="ARBA" id="ARBA00022801"/>
    </source>
</evidence>
<dbReference type="InterPro" id="IPR034083">
    <property type="entry name" value="R3H_DEXH_helicase"/>
</dbReference>
<dbReference type="InterPro" id="IPR027417">
    <property type="entry name" value="P-loop_NTPase"/>
</dbReference>
<comment type="caution">
    <text evidence="12">The sequence shown here is derived from an EMBL/GenBank/DDBJ whole genome shotgun (WGS) entry which is preliminary data.</text>
</comment>
<evidence type="ECO:0000256" key="6">
    <source>
        <dbReference type="ARBA" id="ARBA00022884"/>
    </source>
</evidence>
<dbReference type="SUPFAM" id="SSF52540">
    <property type="entry name" value="P-loop containing nucleoside triphosphate hydrolases"/>
    <property type="match status" value="1"/>
</dbReference>
<dbReference type="CDD" id="cd06007">
    <property type="entry name" value="R3H_DEXH_helicase"/>
    <property type="match status" value="1"/>
</dbReference>
<feature type="domain" description="R3H" evidence="10">
    <location>
        <begin position="33"/>
        <end position="96"/>
    </location>
</feature>
<protein>
    <recommendedName>
        <fullName evidence="14">RNA helicase</fullName>
    </recommendedName>
</protein>
<dbReference type="GO" id="GO:0003724">
    <property type="term" value="F:RNA helicase activity"/>
    <property type="evidence" value="ECO:0007669"/>
    <property type="project" value="UniProtKB-EC"/>
</dbReference>
<dbReference type="AlphaFoldDB" id="A0AA89AQR0"/>
<keyword evidence="6" id="KW-0694">RNA-binding</keyword>
<dbReference type="FunFam" id="3.30.1370.50:FF:000002">
    <property type="entry name" value="Immunoglobulin mu DNA-binding protein 2"/>
    <property type="match status" value="1"/>
</dbReference>
<evidence type="ECO:0000256" key="7">
    <source>
        <dbReference type="ARBA" id="ARBA00023242"/>
    </source>
</evidence>
<evidence type="ECO:0000313" key="13">
    <source>
        <dbReference type="Proteomes" id="UP001188597"/>
    </source>
</evidence>
<dbReference type="InterPro" id="IPR014001">
    <property type="entry name" value="Helicase_ATP-bd"/>
</dbReference>
<evidence type="ECO:0000256" key="4">
    <source>
        <dbReference type="ARBA" id="ARBA00022806"/>
    </source>
</evidence>
<evidence type="ECO:0000256" key="5">
    <source>
        <dbReference type="ARBA" id="ARBA00022840"/>
    </source>
</evidence>
<dbReference type="Gene3D" id="3.30.1370.50">
    <property type="entry name" value="R3H-like domain"/>
    <property type="match status" value="1"/>
</dbReference>
<keyword evidence="3" id="KW-0378">Hydrolase</keyword>
<evidence type="ECO:0000256" key="1">
    <source>
        <dbReference type="ARBA" id="ARBA00004123"/>
    </source>
</evidence>
<name>A0AA89AQR0_9ASTE</name>
<proteinExistence type="predicted"/>
<feature type="domain" description="Helicase ATP-binding" evidence="11">
    <location>
        <begin position="189"/>
        <end position="319"/>
    </location>
</feature>
<dbReference type="SMART" id="SM00487">
    <property type="entry name" value="DEXDc"/>
    <property type="match status" value="1"/>
</dbReference>
<accession>A0AA89AQR0</accession>
<reference evidence="12" key="1">
    <citation type="submission" date="2022-12" db="EMBL/GenBank/DDBJ databases">
        <title>Draft genome assemblies for two species of Escallonia (Escalloniales).</title>
        <authorList>
            <person name="Chanderbali A."/>
            <person name="Dervinis C."/>
            <person name="Anghel I."/>
            <person name="Soltis D."/>
            <person name="Soltis P."/>
            <person name="Zapata F."/>
        </authorList>
    </citation>
    <scope>NUCLEOTIDE SEQUENCE</scope>
    <source>
        <strain evidence="12">UCBG64.0493</strain>
        <tissue evidence="12">Leaf</tissue>
    </source>
</reference>
<dbReference type="PROSITE" id="PS51061">
    <property type="entry name" value="R3H"/>
    <property type="match status" value="1"/>
</dbReference>
<sequence>MAPPNPTAAPSSFKKKKKQKKGAATEQNPSVAEATRIRISRILQEFRTSNNEVYTFEENLTNFERAAVHMLCKKMGMRSKSSGRGNQRRISVYKFKKNEDTRTGKEDLTSFRFSNEANEVLQDLFTQYPPNDCDVGEEMVGVPSGKTDKLQKKKDDTFFKPLLNRAEIAKKINEVRSRLPIASFRNVITSTIESQQVVLLSGETGCGKTTQVPQYILDYMWGKGEACKIVCTQPRRISATSVAERISSERGENVGDSVGYKIRLESKGGRHSSIIFCTNGVLLRVLVTKGSGRVKTGVSKGREMGDVYGITHIIVGMTGIHQKMKQHGNTLFKIASQKVGVVVPAYGLSETYVPFQGLT</sequence>
<evidence type="ECO:0000259" key="11">
    <source>
        <dbReference type="PROSITE" id="PS51192"/>
    </source>
</evidence>
<keyword evidence="2" id="KW-0547">Nucleotide-binding</keyword>
<evidence type="ECO:0000256" key="8">
    <source>
        <dbReference type="ARBA" id="ARBA00047984"/>
    </source>
</evidence>
<dbReference type="SUPFAM" id="SSF82708">
    <property type="entry name" value="R3H domain"/>
    <property type="match status" value="1"/>
</dbReference>
<dbReference type="GO" id="GO:0005524">
    <property type="term" value="F:ATP binding"/>
    <property type="evidence" value="ECO:0007669"/>
    <property type="project" value="UniProtKB-KW"/>
</dbReference>
<dbReference type="PROSITE" id="PS51192">
    <property type="entry name" value="HELICASE_ATP_BIND_1"/>
    <property type="match status" value="1"/>
</dbReference>
<organism evidence="12 13">
    <name type="scientific">Escallonia herrerae</name>
    <dbReference type="NCBI Taxonomy" id="1293975"/>
    <lineage>
        <taxon>Eukaryota</taxon>
        <taxon>Viridiplantae</taxon>
        <taxon>Streptophyta</taxon>
        <taxon>Embryophyta</taxon>
        <taxon>Tracheophyta</taxon>
        <taxon>Spermatophyta</taxon>
        <taxon>Magnoliopsida</taxon>
        <taxon>eudicotyledons</taxon>
        <taxon>Gunneridae</taxon>
        <taxon>Pentapetalae</taxon>
        <taxon>asterids</taxon>
        <taxon>campanulids</taxon>
        <taxon>Escalloniales</taxon>
        <taxon>Escalloniaceae</taxon>
        <taxon>Escallonia</taxon>
    </lineage>
</organism>
<evidence type="ECO:0000256" key="9">
    <source>
        <dbReference type="SAM" id="MobiDB-lite"/>
    </source>
</evidence>
<keyword evidence="4" id="KW-0347">Helicase</keyword>
<keyword evidence="13" id="KW-1185">Reference proteome</keyword>
<evidence type="ECO:0000259" key="10">
    <source>
        <dbReference type="PROSITE" id="PS51061"/>
    </source>
</evidence>
<evidence type="ECO:0008006" key="14">
    <source>
        <dbReference type="Google" id="ProtNLM"/>
    </source>
</evidence>
<gene>
    <name evidence="12" type="ORF">RJ639_013722</name>
</gene>
<dbReference type="GO" id="GO:0005634">
    <property type="term" value="C:nucleus"/>
    <property type="evidence" value="ECO:0007669"/>
    <property type="project" value="UniProtKB-SubCell"/>
</dbReference>
<dbReference type="GO" id="GO:0016787">
    <property type="term" value="F:hydrolase activity"/>
    <property type="evidence" value="ECO:0007669"/>
    <property type="project" value="UniProtKB-KW"/>
</dbReference>
<dbReference type="GO" id="GO:0003677">
    <property type="term" value="F:DNA binding"/>
    <property type="evidence" value="ECO:0007669"/>
    <property type="project" value="UniProtKB-ARBA"/>
</dbReference>
<comment type="subcellular location">
    <subcellularLocation>
        <location evidence="1">Nucleus</location>
    </subcellularLocation>
</comment>
<dbReference type="CDD" id="cd17917">
    <property type="entry name" value="DEXHc_RHA-like"/>
    <property type="match status" value="1"/>
</dbReference>
<comment type="catalytic activity">
    <reaction evidence="8">
        <text>ATP + H2O = ADP + phosphate + H(+)</text>
        <dbReference type="Rhea" id="RHEA:13065"/>
        <dbReference type="ChEBI" id="CHEBI:15377"/>
        <dbReference type="ChEBI" id="CHEBI:15378"/>
        <dbReference type="ChEBI" id="CHEBI:30616"/>
        <dbReference type="ChEBI" id="CHEBI:43474"/>
        <dbReference type="ChEBI" id="CHEBI:456216"/>
        <dbReference type="EC" id="3.6.4.13"/>
    </reaction>
</comment>
<dbReference type="InterPro" id="IPR001374">
    <property type="entry name" value="R3H_dom"/>
</dbReference>
<dbReference type="EMBL" id="JAVXUP010001704">
    <property type="protein sequence ID" value="KAK3008911.1"/>
    <property type="molecule type" value="Genomic_DNA"/>
</dbReference>
<dbReference type="Proteomes" id="UP001188597">
    <property type="component" value="Unassembled WGS sequence"/>
</dbReference>